<organism evidence="1 2">
    <name type="scientific">Lithocarpus litseifolius</name>
    <dbReference type="NCBI Taxonomy" id="425828"/>
    <lineage>
        <taxon>Eukaryota</taxon>
        <taxon>Viridiplantae</taxon>
        <taxon>Streptophyta</taxon>
        <taxon>Embryophyta</taxon>
        <taxon>Tracheophyta</taxon>
        <taxon>Spermatophyta</taxon>
        <taxon>Magnoliopsida</taxon>
        <taxon>eudicotyledons</taxon>
        <taxon>Gunneridae</taxon>
        <taxon>Pentapetalae</taxon>
        <taxon>rosids</taxon>
        <taxon>fabids</taxon>
        <taxon>Fagales</taxon>
        <taxon>Fagaceae</taxon>
        <taxon>Lithocarpus</taxon>
    </lineage>
</organism>
<dbReference type="Proteomes" id="UP001459277">
    <property type="component" value="Unassembled WGS sequence"/>
</dbReference>
<reference evidence="1 2" key="1">
    <citation type="submission" date="2024-01" db="EMBL/GenBank/DDBJ databases">
        <title>A telomere-to-telomere, gap-free genome of sweet tea (Lithocarpus litseifolius).</title>
        <authorList>
            <person name="Zhou J."/>
        </authorList>
    </citation>
    <scope>NUCLEOTIDE SEQUENCE [LARGE SCALE GENOMIC DNA]</scope>
    <source>
        <strain evidence="1">Zhou-2022a</strain>
        <tissue evidence="1">Leaf</tissue>
    </source>
</reference>
<dbReference type="AlphaFoldDB" id="A0AAW2DHK6"/>
<proteinExistence type="predicted"/>
<keyword evidence="2" id="KW-1185">Reference proteome</keyword>
<name>A0AAW2DHK6_9ROSI</name>
<comment type="caution">
    <text evidence="1">The sequence shown here is derived from an EMBL/GenBank/DDBJ whole genome shotgun (WGS) entry which is preliminary data.</text>
</comment>
<sequence length="50" mass="5425">MSCSKGKPFNMTFQHGINMAIVTARCEEDLATCGFLMWPNGVVKALTTSS</sequence>
<gene>
    <name evidence="1" type="ORF">SO802_004797</name>
</gene>
<evidence type="ECO:0000313" key="2">
    <source>
        <dbReference type="Proteomes" id="UP001459277"/>
    </source>
</evidence>
<protein>
    <submittedName>
        <fullName evidence="1">Uncharacterized protein</fullName>
    </submittedName>
</protein>
<dbReference type="EMBL" id="JAZDWU010000002">
    <property type="protein sequence ID" value="KAL0009689.1"/>
    <property type="molecule type" value="Genomic_DNA"/>
</dbReference>
<accession>A0AAW2DHK6</accession>
<evidence type="ECO:0000313" key="1">
    <source>
        <dbReference type="EMBL" id="KAL0009689.1"/>
    </source>
</evidence>